<name>A0A0L0NAF3_TOLOC</name>
<dbReference type="EMBL" id="LFRF01000010">
    <property type="protein sequence ID" value="KND91031.1"/>
    <property type="molecule type" value="Genomic_DNA"/>
</dbReference>
<evidence type="ECO:0000313" key="1">
    <source>
        <dbReference type="EMBL" id="KND91031.1"/>
    </source>
</evidence>
<keyword evidence="2" id="KW-1185">Reference proteome</keyword>
<protein>
    <submittedName>
        <fullName evidence="1">Uncharacterized protein</fullName>
    </submittedName>
</protein>
<gene>
    <name evidence="1" type="ORF">TOPH_04408</name>
</gene>
<evidence type="ECO:0000313" key="2">
    <source>
        <dbReference type="Proteomes" id="UP000036947"/>
    </source>
</evidence>
<comment type="caution">
    <text evidence="1">The sequence shown here is derived from an EMBL/GenBank/DDBJ whole genome shotgun (WGS) entry which is preliminary data.</text>
</comment>
<dbReference type="Proteomes" id="UP000036947">
    <property type="component" value="Unassembled WGS sequence"/>
</dbReference>
<accession>A0A0L0NAF3</accession>
<proteinExistence type="predicted"/>
<organism evidence="1 2">
    <name type="scientific">Tolypocladium ophioglossoides (strain CBS 100239)</name>
    <name type="common">Snaketongue truffleclub</name>
    <name type="synonym">Elaphocordyceps ophioglossoides</name>
    <dbReference type="NCBI Taxonomy" id="1163406"/>
    <lineage>
        <taxon>Eukaryota</taxon>
        <taxon>Fungi</taxon>
        <taxon>Dikarya</taxon>
        <taxon>Ascomycota</taxon>
        <taxon>Pezizomycotina</taxon>
        <taxon>Sordariomycetes</taxon>
        <taxon>Hypocreomycetidae</taxon>
        <taxon>Hypocreales</taxon>
        <taxon>Ophiocordycipitaceae</taxon>
        <taxon>Tolypocladium</taxon>
    </lineage>
</organism>
<reference evidence="1 2" key="1">
    <citation type="journal article" date="2015" name="BMC Genomics">
        <title>The genome of the truffle-parasite Tolypocladium ophioglossoides and the evolution of antifungal peptaibiotics.</title>
        <authorList>
            <person name="Quandt C.A."/>
            <person name="Bushley K.E."/>
            <person name="Spatafora J.W."/>
        </authorList>
    </citation>
    <scope>NUCLEOTIDE SEQUENCE [LARGE SCALE GENOMIC DNA]</scope>
    <source>
        <strain evidence="1 2">CBS 100239</strain>
    </source>
</reference>
<sequence>MAAAATIKAPAFRALNLGSAVAAAPVLAAAELAAAVLPEGPAEEVVVGAGPAVNKVDVAVLVNVDPLVVQVEVLAVAALTTVEPDWLCVRDRDCEARSGRRVLHRNEAGEEAAFERMAGIPEGGLGHSVIFGKEVELDCGANLGCEAGRVVFKAAVGNSNFNRASFLGADRGSCDGSKAKEGAGELHCDLLFAGKMSNRVDLRSKGYR</sequence>
<dbReference type="AlphaFoldDB" id="A0A0L0NAF3"/>